<comment type="caution">
    <text evidence="1">The sequence shown here is derived from an EMBL/GenBank/DDBJ whole genome shotgun (WGS) entry which is preliminary data.</text>
</comment>
<dbReference type="Proteomes" id="UP000235803">
    <property type="component" value="Unassembled WGS sequence"/>
</dbReference>
<reference evidence="1 2" key="1">
    <citation type="submission" date="2018-01" db="EMBL/GenBank/DDBJ databases">
        <title>Halomonas endophytica sp. nov., isolated from storage liquid in the stems of Populus euphratica.</title>
        <authorList>
            <person name="Chen C."/>
        </authorList>
    </citation>
    <scope>NUCLEOTIDE SEQUENCE [LARGE SCALE GENOMIC DNA]</scope>
    <source>
        <strain evidence="1 2">MC28</strain>
    </source>
</reference>
<proteinExistence type="predicted"/>
<gene>
    <name evidence="1" type="ORF">C1H69_00155</name>
</gene>
<dbReference type="EMBL" id="PNRF01000001">
    <property type="protein sequence ID" value="PMR78725.1"/>
    <property type="molecule type" value="Genomic_DNA"/>
</dbReference>
<protein>
    <submittedName>
        <fullName evidence="1">Uncharacterized protein</fullName>
    </submittedName>
</protein>
<name>A0A2N7UEC1_9GAMM</name>
<dbReference type="AlphaFoldDB" id="A0A2N7UEC1"/>
<evidence type="ECO:0000313" key="1">
    <source>
        <dbReference type="EMBL" id="PMR78725.1"/>
    </source>
</evidence>
<accession>A0A2N7UEC1</accession>
<organism evidence="1 2">
    <name type="scientific">Billgrantia endophytica</name>
    <dbReference type="NCBI Taxonomy" id="2033802"/>
    <lineage>
        <taxon>Bacteria</taxon>
        <taxon>Pseudomonadati</taxon>
        <taxon>Pseudomonadota</taxon>
        <taxon>Gammaproteobacteria</taxon>
        <taxon>Oceanospirillales</taxon>
        <taxon>Halomonadaceae</taxon>
        <taxon>Billgrantia</taxon>
    </lineage>
</organism>
<keyword evidence="2" id="KW-1185">Reference proteome</keyword>
<sequence>MGNASELSINVVNFRMPKLLTGIDQTVCGRMPLFIVGARRRKGSPANRQVLTQSCDGQGTW</sequence>
<evidence type="ECO:0000313" key="2">
    <source>
        <dbReference type="Proteomes" id="UP000235803"/>
    </source>
</evidence>